<comment type="similarity">
    <text evidence="1">Belongs to the peptidase M20 family.</text>
</comment>
<organism evidence="4 5">
    <name type="scientific">Halalkalibacter kiskunsagensis</name>
    <dbReference type="NCBI Taxonomy" id="1548599"/>
    <lineage>
        <taxon>Bacteria</taxon>
        <taxon>Bacillati</taxon>
        <taxon>Bacillota</taxon>
        <taxon>Bacilli</taxon>
        <taxon>Bacillales</taxon>
        <taxon>Bacillaceae</taxon>
        <taxon>Halalkalibacter</taxon>
    </lineage>
</organism>
<evidence type="ECO:0000313" key="4">
    <source>
        <dbReference type="EMBL" id="MFC0471118.1"/>
    </source>
</evidence>
<protein>
    <submittedName>
        <fullName evidence="4">Zn-dependent hydrolase</fullName>
    </submittedName>
</protein>
<dbReference type="EMBL" id="JBHLUX010000030">
    <property type="protein sequence ID" value="MFC0471118.1"/>
    <property type="molecule type" value="Genomic_DNA"/>
</dbReference>
<dbReference type="InterPro" id="IPR011650">
    <property type="entry name" value="Peptidase_M20_dimer"/>
</dbReference>
<accession>A0ABV6KGE4</accession>
<dbReference type="RefSeq" id="WP_335958721.1">
    <property type="nucleotide sequence ID" value="NZ_JAXBLX010000002.1"/>
</dbReference>
<dbReference type="NCBIfam" id="TIGR01879">
    <property type="entry name" value="hydantase"/>
    <property type="match status" value="1"/>
</dbReference>
<keyword evidence="2 4" id="KW-0378">Hydrolase</keyword>
<dbReference type="SUPFAM" id="SSF55031">
    <property type="entry name" value="Bacterial exopeptidase dimerisation domain"/>
    <property type="match status" value="1"/>
</dbReference>
<dbReference type="InterPro" id="IPR010158">
    <property type="entry name" value="Amidase_Cbmase"/>
</dbReference>
<dbReference type="Pfam" id="PF01546">
    <property type="entry name" value="Peptidase_M20"/>
    <property type="match status" value="1"/>
</dbReference>
<dbReference type="InterPro" id="IPR002933">
    <property type="entry name" value="Peptidase_M20"/>
</dbReference>
<feature type="domain" description="Peptidase M20 dimerisation" evidence="3">
    <location>
        <begin position="244"/>
        <end position="338"/>
    </location>
</feature>
<evidence type="ECO:0000259" key="3">
    <source>
        <dbReference type="Pfam" id="PF07687"/>
    </source>
</evidence>
<gene>
    <name evidence="4" type="ORF">ACFFHM_11645</name>
</gene>
<dbReference type="Pfam" id="PF07687">
    <property type="entry name" value="M20_dimer"/>
    <property type="match status" value="1"/>
</dbReference>
<proteinExistence type="inferred from homology"/>
<dbReference type="CDD" id="cd03884">
    <property type="entry name" value="M20_bAS"/>
    <property type="match status" value="1"/>
</dbReference>
<keyword evidence="5" id="KW-1185">Reference proteome</keyword>
<dbReference type="InterPro" id="IPR036264">
    <property type="entry name" value="Bact_exopeptidase_dim_dom"/>
</dbReference>
<evidence type="ECO:0000256" key="1">
    <source>
        <dbReference type="ARBA" id="ARBA00006153"/>
    </source>
</evidence>
<dbReference type="SUPFAM" id="SSF53187">
    <property type="entry name" value="Zn-dependent exopeptidases"/>
    <property type="match status" value="1"/>
</dbReference>
<evidence type="ECO:0000256" key="2">
    <source>
        <dbReference type="ARBA" id="ARBA00022801"/>
    </source>
</evidence>
<dbReference type="Gene3D" id="3.30.70.360">
    <property type="match status" value="1"/>
</dbReference>
<dbReference type="PANTHER" id="PTHR32494">
    <property type="entry name" value="ALLANTOATE DEIMINASE-RELATED"/>
    <property type="match status" value="1"/>
</dbReference>
<dbReference type="Proteomes" id="UP001589838">
    <property type="component" value="Unassembled WGS sequence"/>
</dbReference>
<sequence>MTDRSYIPYNEETIVAELVKGGVNSLIATHQINQQRLWDTLMKLGEIGAGSNVTEEGVTRLSLSLEDLKGRQYVIDVMKESGLEVRVDSVGNIIGKLEGANPDAPVVMTGSHVDTVLQGGLFDGALGVLGAVEAIRSIKESGIELTHSIEVVSFTDEEGTRFGTGYIGSKGMSGYLDEKTFQLKDANGITYGEAFEQAGFDPSLYKQAIRQSKDLKAYVELHIEQGKVLEEHELAVGIVTDIQGPVWLEVTLTGHPDHAGATPMNMRKDASLAMAEVMLEVERLATKYQGVGTVGKVKVEPGGVNIIPGKVAFSVDLRHVDKELRTSMVNEVTNAITSISTKRSVKAEVDIKKAVDPATCSSEIVDVIEASCLELSVPTMKLQCGAGHDSLMMTNITNMGMIFVRSKDGISHNPKEWTEKDDCVVGTRVLLNTLVKLAK</sequence>
<dbReference type="Gene3D" id="3.40.630.10">
    <property type="entry name" value="Zn peptidases"/>
    <property type="match status" value="1"/>
</dbReference>
<name>A0ABV6KGE4_9BACI</name>
<reference evidence="4 5" key="1">
    <citation type="submission" date="2024-09" db="EMBL/GenBank/DDBJ databases">
        <authorList>
            <person name="Sun Q."/>
            <person name="Mori K."/>
        </authorList>
    </citation>
    <scope>NUCLEOTIDE SEQUENCE [LARGE SCALE GENOMIC DNA]</scope>
    <source>
        <strain evidence="4 5">NCAIM B.02610</strain>
    </source>
</reference>
<evidence type="ECO:0000313" key="5">
    <source>
        <dbReference type="Proteomes" id="UP001589838"/>
    </source>
</evidence>
<dbReference type="NCBIfam" id="NF006771">
    <property type="entry name" value="PRK09290.1-5"/>
    <property type="match status" value="1"/>
</dbReference>
<dbReference type="PANTHER" id="PTHR32494:SF5">
    <property type="entry name" value="ALLANTOATE AMIDOHYDROLASE"/>
    <property type="match status" value="1"/>
</dbReference>
<dbReference type="PIRSF" id="PIRSF001235">
    <property type="entry name" value="Amidase_carbamoylase"/>
    <property type="match status" value="1"/>
</dbReference>
<comment type="caution">
    <text evidence="4">The sequence shown here is derived from an EMBL/GenBank/DDBJ whole genome shotgun (WGS) entry which is preliminary data.</text>
</comment>
<dbReference type="GO" id="GO:0016787">
    <property type="term" value="F:hydrolase activity"/>
    <property type="evidence" value="ECO:0007669"/>
    <property type="project" value="UniProtKB-KW"/>
</dbReference>